<accession>A0A8K0MMZ4</accession>
<protein>
    <submittedName>
        <fullName evidence="2">Uncharacterized protein</fullName>
    </submittedName>
</protein>
<evidence type="ECO:0000313" key="2">
    <source>
        <dbReference type="EMBL" id="KAF3452226.1"/>
    </source>
</evidence>
<comment type="caution">
    <text evidence="2">The sequence shown here is derived from an EMBL/GenBank/DDBJ whole genome shotgun (WGS) entry which is preliminary data.</text>
</comment>
<sequence>MIDPSPDSVVSASGVKTAPAAHSTDEQHTELQVLTSVYSTGKGKNGRPTGITATAAGPSGKMNSKISAKLVTKAARTMDRVPYRPKSACIIEEIP</sequence>
<feature type="compositionally biased region" description="Polar residues" evidence="1">
    <location>
        <begin position="30"/>
        <end position="39"/>
    </location>
</feature>
<feature type="region of interest" description="Disordered" evidence="1">
    <location>
        <begin position="1"/>
        <end position="62"/>
    </location>
</feature>
<dbReference type="EMBL" id="VOIH02000003">
    <property type="protein sequence ID" value="KAF3452226.1"/>
    <property type="molecule type" value="Genomic_DNA"/>
</dbReference>
<keyword evidence="3" id="KW-1185">Reference proteome</keyword>
<organism evidence="2 3">
    <name type="scientific">Rhamnella rubrinervis</name>
    <dbReference type="NCBI Taxonomy" id="2594499"/>
    <lineage>
        <taxon>Eukaryota</taxon>
        <taxon>Viridiplantae</taxon>
        <taxon>Streptophyta</taxon>
        <taxon>Embryophyta</taxon>
        <taxon>Tracheophyta</taxon>
        <taxon>Spermatophyta</taxon>
        <taxon>Magnoliopsida</taxon>
        <taxon>eudicotyledons</taxon>
        <taxon>Gunneridae</taxon>
        <taxon>Pentapetalae</taxon>
        <taxon>rosids</taxon>
        <taxon>fabids</taxon>
        <taxon>Rosales</taxon>
        <taxon>Rhamnaceae</taxon>
        <taxon>rhamnoid group</taxon>
        <taxon>Rhamneae</taxon>
        <taxon>Rhamnella</taxon>
    </lineage>
</organism>
<evidence type="ECO:0000256" key="1">
    <source>
        <dbReference type="SAM" id="MobiDB-lite"/>
    </source>
</evidence>
<dbReference type="AlphaFoldDB" id="A0A8K0MMZ4"/>
<gene>
    <name evidence="2" type="ORF">FNV43_RR08324</name>
</gene>
<dbReference type="Proteomes" id="UP000796880">
    <property type="component" value="Unassembled WGS sequence"/>
</dbReference>
<evidence type="ECO:0000313" key="3">
    <source>
        <dbReference type="Proteomes" id="UP000796880"/>
    </source>
</evidence>
<reference evidence="2" key="1">
    <citation type="submission" date="2020-03" db="EMBL/GenBank/DDBJ databases">
        <title>A high-quality chromosome-level genome assembly of a woody plant with both climbing and erect habits, Rhamnella rubrinervis.</title>
        <authorList>
            <person name="Lu Z."/>
            <person name="Yang Y."/>
            <person name="Zhu X."/>
            <person name="Sun Y."/>
        </authorList>
    </citation>
    <scope>NUCLEOTIDE SEQUENCE</scope>
    <source>
        <strain evidence="2">BYM</strain>
        <tissue evidence="2">Leaf</tissue>
    </source>
</reference>
<name>A0A8K0MMZ4_9ROSA</name>
<proteinExistence type="predicted"/>